<dbReference type="EMBL" id="QWEG01000001">
    <property type="protein sequence ID" value="RHW43353.1"/>
    <property type="molecule type" value="Genomic_DNA"/>
</dbReference>
<keyword evidence="3" id="KW-1185">Reference proteome</keyword>
<keyword evidence="1" id="KW-0732">Signal</keyword>
<protein>
    <recommendedName>
        <fullName evidence="4">DUF4362 domain-containing protein</fullName>
    </recommendedName>
</protein>
<name>A0A417YZN3_9BACI</name>
<feature type="signal peptide" evidence="1">
    <location>
        <begin position="1"/>
        <end position="20"/>
    </location>
</feature>
<dbReference type="Proteomes" id="UP000284416">
    <property type="component" value="Unassembled WGS sequence"/>
</dbReference>
<gene>
    <name evidence="2" type="ORF">D1B31_01415</name>
</gene>
<feature type="chain" id="PRO_5038451354" description="DUF4362 domain-containing protein" evidence="1">
    <location>
        <begin position="21"/>
        <end position="173"/>
    </location>
</feature>
<organism evidence="2 3">
    <name type="scientific">Neobacillus notoginsengisoli</name>
    <dbReference type="NCBI Taxonomy" id="1578198"/>
    <lineage>
        <taxon>Bacteria</taxon>
        <taxon>Bacillati</taxon>
        <taxon>Bacillota</taxon>
        <taxon>Bacilli</taxon>
        <taxon>Bacillales</taxon>
        <taxon>Bacillaceae</taxon>
        <taxon>Neobacillus</taxon>
    </lineage>
</organism>
<evidence type="ECO:0000256" key="1">
    <source>
        <dbReference type="SAM" id="SignalP"/>
    </source>
</evidence>
<accession>A0A417YZN3</accession>
<evidence type="ECO:0000313" key="2">
    <source>
        <dbReference type="EMBL" id="RHW43353.1"/>
    </source>
</evidence>
<sequence>MRLLLKALVLMLGLAGCSFEMEKGVNKEKLTEKEALKKGEVVVYHKSDDFNQIVSGEMEYKNFTKLLYFVNDVQAGKKGALTITIVDENGDTAATTSLKTDGEKVEFVNDYEGYQSPKGKFTCETLVISHEGPFTQGNPSLDGMDCKDEEGKEHVLVLVQPLTRQALESGGQE</sequence>
<dbReference type="AlphaFoldDB" id="A0A417YZN3"/>
<comment type="caution">
    <text evidence="2">The sequence shown here is derived from an EMBL/GenBank/DDBJ whole genome shotgun (WGS) entry which is preliminary data.</text>
</comment>
<dbReference type="PROSITE" id="PS51257">
    <property type="entry name" value="PROKAR_LIPOPROTEIN"/>
    <property type="match status" value="1"/>
</dbReference>
<proteinExistence type="predicted"/>
<evidence type="ECO:0008006" key="4">
    <source>
        <dbReference type="Google" id="ProtNLM"/>
    </source>
</evidence>
<evidence type="ECO:0000313" key="3">
    <source>
        <dbReference type="Proteomes" id="UP000284416"/>
    </source>
</evidence>
<reference evidence="2 3" key="1">
    <citation type="journal article" date="2017" name="Int. J. Syst. Evol. Microbiol.">
        <title>Bacillus notoginsengisoli sp. nov., a novel bacterium isolated from the rhizosphere of Panax notoginseng.</title>
        <authorList>
            <person name="Zhang M.Y."/>
            <person name="Cheng J."/>
            <person name="Cai Y."/>
            <person name="Zhang T.Y."/>
            <person name="Wu Y.Y."/>
            <person name="Manikprabhu D."/>
            <person name="Li W.J."/>
            <person name="Zhang Y.X."/>
        </authorList>
    </citation>
    <scope>NUCLEOTIDE SEQUENCE [LARGE SCALE GENOMIC DNA]</scope>
    <source>
        <strain evidence="2 3">JCM 30743</strain>
    </source>
</reference>